<dbReference type="CDD" id="cd01465">
    <property type="entry name" value="vWA_subgroup"/>
    <property type="match status" value="1"/>
</dbReference>
<dbReference type="PROSITE" id="PS50234">
    <property type="entry name" value="VWFA"/>
    <property type="match status" value="1"/>
</dbReference>
<feature type="signal peptide" evidence="1">
    <location>
        <begin position="1"/>
        <end position="20"/>
    </location>
</feature>
<dbReference type="SMART" id="SM00327">
    <property type="entry name" value="VWA"/>
    <property type="match status" value="1"/>
</dbReference>
<dbReference type="Pfam" id="PF12450">
    <property type="entry name" value="vWF_A"/>
    <property type="match status" value="1"/>
</dbReference>
<evidence type="ECO:0000313" key="3">
    <source>
        <dbReference type="EMBL" id="EGF12135.1"/>
    </source>
</evidence>
<dbReference type="InterPro" id="IPR002035">
    <property type="entry name" value="VWF_A"/>
</dbReference>
<dbReference type="InterPro" id="IPR036465">
    <property type="entry name" value="vWFA_dom_sf"/>
</dbReference>
<dbReference type="Pfam" id="PF00092">
    <property type="entry name" value="VWA"/>
    <property type="match status" value="1"/>
</dbReference>
<keyword evidence="1" id="KW-0732">Signal</keyword>
<dbReference type="InterPro" id="IPR021908">
    <property type="entry name" value="YfbK_C"/>
</dbReference>
<evidence type="ECO:0000313" key="4">
    <source>
        <dbReference type="Proteomes" id="UP000004105"/>
    </source>
</evidence>
<dbReference type="PANTHER" id="PTHR10579:SF43">
    <property type="entry name" value="ZINC FINGER (C3HC4-TYPE RING FINGER) FAMILY PROTEIN"/>
    <property type="match status" value="1"/>
</dbReference>
<feature type="chain" id="PRO_5003274061" evidence="1">
    <location>
        <begin position="21"/>
        <end position="562"/>
    </location>
</feature>
<keyword evidence="4" id="KW-1185">Reference proteome</keyword>
<accession>F2B8V0</accession>
<gene>
    <name evidence="3" type="ORF">HMPREF9123_0115</name>
</gene>
<evidence type="ECO:0000256" key="1">
    <source>
        <dbReference type="SAM" id="SignalP"/>
    </source>
</evidence>
<dbReference type="RefSeq" id="WP_007341130.1">
    <property type="nucleotide sequence ID" value="NZ_GL878494.1"/>
</dbReference>
<feature type="domain" description="VWFA" evidence="2">
    <location>
        <begin position="197"/>
        <end position="375"/>
    </location>
</feature>
<evidence type="ECO:0000259" key="2">
    <source>
        <dbReference type="PROSITE" id="PS50234"/>
    </source>
</evidence>
<proteinExistence type="predicted"/>
<dbReference type="Pfam" id="PF12034">
    <property type="entry name" value="YfbK_C"/>
    <property type="match status" value="1"/>
</dbReference>
<dbReference type="PROSITE" id="PS51257">
    <property type="entry name" value="PROKAR_LIPOPROTEIN"/>
    <property type="match status" value="1"/>
</dbReference>
<dbReference type="Proteomes" id="UP000004105">
    <property type="component" value="Unassembled WGS sequence"/>
</dbReference>
<dbReference type="OrthoDB" id="9805121at2"/>
<dbReference type="SUPFAM" id="SSF53300">
    <property type="entry name" value="vWA-like"/>
    <property type="match status" value="1"/>
</dbReference>
<sequence>MPSRTFTAKTAALATLAALAACGTPRRQAGAPAMLYEAAPAAARDSVMYERAPVAMQSNLAAKRSGVTLYGQLHAKYLPAAEARPLRTDTERYQKQPENPVKAVAQEPVSTFSIDVDTGSYANVRRFLNNGRLPPKDAVRIEEIVNYFPYSYPLPQDGRPFAVHTQTVDSPWQSEAKLIKIGIQAQDTAKKDLPPANLVFLVDVSGSMTDPDKLPLVKKTLRILTEQLRPQDKVTLITYASGEQLVLPPTSGKDKDTILRALNALHAGGATSGERALRMAYEQAEKAYVKNGINRIILATDGDFNVGVSDTETLKSLVAEKRKSGISLSTLGYGTGNYNEAMMEQIADAGDGNYSYIDSEKEARKVLRHQLTSTLATVAQDVKIQVEFNPAAVKEYRLVGYTNRTLRNEDFNNDKVDAGDIGSGHSVTALYEIIPQGKTGWLADSRYQQAPAANGSKNEYAYVKVRYKLPGQSASKLIEQAVPARSIPLAQADADTRLALAAASYAQQLRGGEYNGRLDWNAIAKMAANTQARDPYGLIAEFQELVATAKSLSSRQPENKGE</sequence>
<dbReference type="InterPro" id="IPR022156">
    <property type="entry name" value="Uncharacterised_YfbK_N"/>
</dbReference>
<reference evidence="3 4" key="1">
    <citation type="submission" date="2011-02" db="EMBL/GenBank/DDBJ databases">
        <authorList>
            <person name="Muzny D."/>
            <person name="Qin X."/>
            <person name="Deng J."/>
            <person name="Jiang H."/>
            <person name="Liu Y."/>
            <person name="Qu J."/>
            <person name="Song X.-Z."/>
            <person name="Zhang L."/>
            <person name="Thornton R."/>
            <person name="Coyle M."/>
            <person name="Francisco L."/>
            <person name="Jackson L."/>
            <person name="Javaid M."/>
            <person name="Korchina V."/>
            <person name="Kovar C."/>
            <person name="Mata R."/>
            <person name="Mathew T."/>
            <person name="Ngo R."/>
            <person name="Nguyen L."/>
            <person name="Nguyen N."/>
            <person name="Okwuonu G."/>
            <person name="Ongeri F."/>
            <person name="Pham C."/>
            <person name="Simmons D."/>
            <person name="Wilczek-Boney K."/>
            <person name="Hale W."/>
            <person name="Jakkamsetti A."/>
            <person name="Pham P."/>
            <person name="Ruth R."/>
            <person name="San Lucas F."/>
            <person name="Warren J."/>
            <person name="Zhang J."/>
            <person name="Zhao Z."/>
            <person name="Zhou C."/>
            <person name="Zhu D."/>
            <person name="Lee S."/>
            <person name="Bess C."/>
            <person name="Blankenburg K."/>
            <person name="Forbes L."/>
            <person name="Fu Q."/>
            <person name="Gubbala S."/>
            <person name="Hirani K."/>
            <person name="Jayaseelan J.C."/>
            <person name="Lara F."/>
            <person name="Munidasa M."/>
            <person name="Palculict T."/>
            <person name="Patil S."/>
            <person name="Pu L.-L."/>
            <person name="Saada N."/>
            <person name="Tang L."/>
            <person name="Weissenberger G."/>
            <person name="Zhu Y."/>
            <person name="Hemphill L."/>
            <person name="Shang Y."/>
            <person name="Youmans B."/>
            <person name="Ayvaz T."/>
            <person name="Ross M."/>
            <person name="Santibanez J."/>
            <person name="Aqrawi P."/>
            <person name="Gross S."/>
            <person name="Joshi V."/>
            <person name="Fowler G."/>
            <person name="Nazareth L."/>
            <person name="Reid J."/>
            <person name="Worley K."/>
            <person name="Petrosino J."/>
            <person name="Highlander S."/>
            <person name="Gibbs R."/>
        </authorList>
    </citation>
    <scope>NUCLEOTIDE SEQUENCE [LARGE SCALE GENOMIC DNA]</scope>
    <source>
        <strain evidence="3 4">ATCC BAA-1200</strain>
    </source>
</reference>
<protein>
    <submittedName>
        <fullName evidence="3">von Willebrand factor type A domain protein</fullName>
    </submittedName>
</protein>
<name>F2B8V0_9NEIS</name>
<dbReference type="AlphaFoldDB" id="F2B8V0"/>
<dbReference type="PANTHER" id="PTHR10579">
    <property type="entry name" value="CALCIUM-ACTIVATED CHLORIDE CHANNEL REGULATOR"/>
    <property type="match status" value="1"/>
</dbReference>
<dbReference type="HOGENOM" id="CLU_019123_3_0_4"/>
<organism evidence="3 4">
    <name type="scientific">Neisseria bacilliformis ATCC BAA-1200</name>
    <dbReference type="NCBI Taxonomy" id="888742"/>
    <lineage>
        <taxon>Bacteria</taxon>
        <taxon>Pseudomonadati</taxon>
        <taxon>Pseudomonadota</taxon>
        <taxon>Betaproteobacteria</taxon>
        <taxon>Neisseriales</taxon>
        <taxon>Neisseriaceae</taxon>
        <taxon>Neisseria</taxon>
    </lineage>
</organism>
<comment type="caution">
    <text evidence="3">The sequence shown here is derived from an EMBL/GenBank/DDBJ whole genome shotgun (WGS) entry which is preliminary data.</text>
</comment>
<dbReference type="EMBL" id="AFAY01000003">
    <property type="protein sequence ID" value="EGF12135.1"/>
    <property type="molecule type" value="Genomic_DNA"/>
</dbReference>
<dbReference type="Gene3D" id="3.40.50.410">
    <property type="entry name" value="von Willebrand factor, type A domain"/>
    <property type="match status" value="1"/>
</dbReference>
<dbReference type="InterPro" id="IPR051266">
    <property type="entry name" value="CLCR"/>
</dbReference>